<dbReference type="RefSeq" id="WP_034790124.1">
    <property type="nucleotide sequence ID" value="NZ_CAXURO020000002.1"/>
</dbReference>
<accession>A0A9Q9DCP2</accession>
<dbReference type="OrthoDB" id="7159403at2"/>
<feature type="transmembrane region" description="Helical" evidence="1">
    <location>
        <begin position="12"/>
        <end position="33"/>
    </location>
</feature>
<dbReference type="Pfam" id="PF11391">
    <property type="entry name" value="DUF2798"/>
    <property type="match status" value="1"/>
</dbReference>
<proteinExistence type="predicted"/>
<dbReference type="EMBL" id="CP121309">
    <property type="protein sequence ID" value="WFP93816.1"/>
    <property type="molecule type" value="Genomic_DNA"/>
</dbReference>
<dbReference type="GeneID" id="29521003"/>
<keyword evidence="1" id="KW-1133">Transmembrane helix</keyword>
<keyword evidence="1" id="KW-0812">Transmembrane</keyword>
<keyword evidence="1" id="KW-0472">Membrane</keyword>
<feature type="transmembrane region" description="Helical" evidence="1">
    <location>
        <begin position="45"/>
        <end position="67"/>
    </location>
</feature>
<dbReference type="AlphaFoldDB" id="A0A9Q9DCP2"/>
<evidence type="ECO:0000313" key="2">
    <source>
        <dbReference type="EMBL" id="USJ26426.1"/>
    </source>
</evidence>
<evidence type="ECO:0000313" key="5">
    <source>
        <dbReference type="Proteomes" id="UP001214094"/>
    </source>
</evidence>
<evidence type="ECO:0000313" key="3">
    <source>
        <dbReference type="EMBL" id="WFP93816.1"/>
    </source>
</evidence>
<reference evidence="3 5" key="2">
    <citation type="submission" date="2023-03" db="EMBL/GenBank/DDBJ databases">
        <title>Comparative genome and transcriptome analysis combination mining strategies for increasing vitamin B12 production of Ensifer adhaerens strain.</title>
        <authorList>
            <person name="Yongheng L."/>
        </authorList>
    </citation>
    <scope>NUCLEOTIDE SEQUENCE [LARGE SCALE GENOMIC DNA]</scope>
    <source>
        <strain evidence="3 5">Casida A-T305</strain>
        <plasmid evidence="3 5">unnamedA</plasmid>
    </source>
</reference>
<dbReference type="InterPro" id="IPR021529">
    <property type="entry name" value="DUF2798"/>
</dbReference>
<dbReference type="Proteomes" id="UP001055460">
    <property type="component" value="Plasmid pA"/>
</dbReference>
<keyword evidence="2" id="KW-0614">Plasmid</keyword>
<name>A0A9Q9DCP2_ENSAD</name>
<organism evidence="2 4">
    <name type="scientific">Ensifer adhaerens</name>
    <name type="common">Sinorhizobium morelense</name>
    <dbReference type="NCBI Taxonomy" id="106592"/>
    <lineage>
        <taxon>Bacteria</taxon>
        <taxon>Pseudomonadati</taxon>
        <taxon>Pseudomonadota</taxon>
        <taxon>Alphaproteobacteria</taxon>
        <taxon>Hyphomicrobiales</taxon>
        <taxon>Rhizobiaceae</taxon>
        <taxon>Sinorhizobium/Ensifer group</taxon>
        <taxon>Ensifer</taxon>
    </lineage>
</organism>
<dbReference type="KEGG" id="eah:FA04_21225"/>
<reference evidence="2" key="1">
    <citation type="submission" date="2022-06" db="EMBL/GenBank/DDBJ databases">
        <title>Physiological and biochemical characterization and genomic elucidation of a strain of the genus Ensifer adhaerens M8 that combines arsenic oxidation and chromium reduction.</title>
        <authorList>
            <person name="Li X."/>
            <person name="Yu c."/>
        </authorList>
    </citation>
    <scope>NUCLEOTIDE SEQUENCE</scope>
    <source>
        <strain evidence="2">M8</strain>
        <plasmid evidence="2">pA</plasmid>
    </source>
</reference>
<dbReference type="EMBL" id="CP098808">
    <property type="protein sequence ID" value="USJ26426.1"/>
    <property type="molecule type" value="Genomic_DNA"/>
</dbReference>
<keyword evidence="5" id="KW-1185">Reference proteome</keyword>
<geneLocation type="plasmid" evidence="3 5">
    <name>unnamedA</name>
</geneLocation>
<geneLocation type="plasmid" evidence="2 4">
    <name>pA</name>
</geneLocation>
<dbReference type="Proteomes" id="UP001214094">
    <property type="component" value="Plasmid unnamedA"/>
</dbReference>
<evidence type="ECO:0000256" key="1">
    <source>
        <dbReference type="SAM" id="Phobius"/>
    </source>
</evidence>
<sequence length="81" mass="8936">MSKKLPHRYQAIVMPLVLSVLMSGIVSFVSTAIGNGIHPDILALWIKAWAFSWLVAFPSLLVVLPLVRRIVAATVEQPRSN</sequence>
<protein>
    <submittedName>
        <fullName evidence="2">DUF2798 domain-containing protein</fullName>
    </submittedName>
</protein>
<gene>
    <name evidence="2" type="ORF">NE863_20915</name>
    <name evidence="3" type="ORF">P4B07_21505</name>
</gene>
<evidence type="ECO:0000313" key="4">
    <source>
        <dbReference type="Proteomes" id="UP001055460"/>
    </source>
</evidence>